<feature type="region of interest" description="Disordered" evidence="9">
    <location>
        <begin position="387"/>
        <end position="424"/>
    </location>
</feature>
<feature type="compositionally biased region" description="Basic and acidic residues" evidence="9">
    <location>
        <begin position="387"/>
        <end position="408"/>
    </location>
</feature>
<keyword evidence="4" id="KW-0132">Cell division</keyword>
<evidence type="ECO:0000256" key="9">
    <source>
        <dbReference type="SAM" id="MobiDB-lite"/>
    </source>
</evidence>
<dbReference type="Proteomes" id="UP000694865">
    <property type="component" value="Unplaced"/>
</dbReference>
<comment type="similarity">
    <text evidence="8">Belongs to the Integrator subunit 13 family.</text>
</comment>
<dbReference type="Pfam" id="PF10221">
    <property type="entry name" value="Mat89Bb"/>
    <property type="match status" value="1"/>
</dbReference>
<dbReference type="RefSeq" id="XP_006814307.1">
    <property type="nucleotide sequence ID" value="XM_006814244.1"/>
</dbReference>
<gene>
    <name evidence="11" type="primary">LOC102801277</name>
</gene>
<dbReference type="PANTHER" id="PTHR12955:SF1">
    <property type="entry name" value="INTEGRATOR COMPLEX SUBUNIT 13"/>
    <property type="match status" value="1"/>
</dbReference>
<evidence type="ECO:0000256" key="1">
    <source>
        <dbReference type="ARBA" id="ARBA00004123"/>
    </source>
</evidence>
<evidence type="ECO:0000256" key="6">
    <source>
        <dbReference type="ARBA" id="ARBA00023242"/>
    </source>
</evidence>
<keyword evidence="6" id="KW-0539">Nucleus</keyword>
<sequence>MTFPASHKTVFILDHSPEFAESCRQNIDFDIFTKSRTTGVIPLAPIAKTLWTCTCEATLEYCRIVNDIFPYGKLLRFIASDTEAHILNSWKQDEQSITQVRPREEQNASSSANYDVELLHHKDAHVDMFNHLSPSEVGNGITLKWCTPRSNTVELHNCTGAFRVTPVDVISRPSSCLTNFLLNGRQVMLEQPRKTGSKVISHLLTSHGGVIFIHCLSTSRSTLEEPPSISEGCGGRVTDYRITDFGEYMKENRVVPKDVTEDCDELPLTRSKAQLERQTRHWPMVISNTVVFNILSHVDPLPSLITKEHLDEEDILDCKKSIYHLVGMESRNESLPVPVMGTRGKGPKREEQYRQMWSELEMLVRSCSDLSPAHESILDCVVDCRKPSEDHVKSPKRKGEVKEEKTERISSTMSSSSSSSSLATDKAWQDLDRYKGMSEREKKDFNLGDTNNDHNQYADSPQSPPPVKKQKTLTGEKSRGPRSFLALWNNKLNSVYSRKHEEFAGRMSSVGNMAELYPQMNAEEDGSLAPTNGQG</sequence>
<dbReference type="InterPro" id="IPR019355">
    <property type="entry name" value="Cell_cycle_regulator_Mat89Bb"/>
</dbReference>
<dbReference type="GeneID" id="102801277"/>
<keyword evidence="5" id="KW-0498">Mitosis</keyword>
<evidence type="ECO:0000313" key="11">
    <source>
        <dbReference type="RefSeq" id="XP_006814307.1"/>
    </source>
</evidence>
<comment type="subcellular location">
    <subcellularLocation>
        <location evidence="2">Cytoplasm</location>
    </subcellularLocation>
    <subcellularLocation>
        <location evidence="1">Nucleus</location>
    </subcellularLocation>
</comment>
<feature type="region of interest" description="Disordered" evidence="9">
    <location>
        <begin position="443"/>
        <end position="480"/>
    </location>
</feature>
<evidence type="ECO:0000256" key="7">
    <source>
        <dbReference type="ARBA" id="ARBA00023306"/>
    </source>
</evidence>
<evidence type="ECO:0000256" key="2">
    <source>
        <dbReference type="ARBA" id="ARBA00004496"/>
    </source>
</evidence>
<accession>A0ABM0M2R6</accession>
<feature type="compositionally biased region" description="Low complexity" evidence="9">
    <location>
        <begin position="410"/>
        <end position="421"/>
    </location>
</feature>
<protein>
    <submittedName>
        <fullName evidence="11">Protein asunder homolog</fullName>
    </submittedName>
</protein>
<keyword evidence="7" id="KW-0131">Cell cycle</keyword>
<name>A0ABM0M2R6_SACKO</name>
<organism evidence="10 11">
    <name type="scientific">Saccoglossus kowalevskii</name>
    <name type="common">Acorn worm</name>
    <dbReference type="NCBI Taxonomy" id="10224"/>
    <lineage>
        <taxon>Eukaryota</taxon>
        <taxon>Metazoa</taxon>
        <taxon>Hemichordata</taxon>
        <taxon>Enteropneusta</taxon>
        <taxon>Harrimaniidae</taxon>
        <taxon>Saccoglossus</taxon>
    </lineage>
</organism>
<evidence type="ECO:0000256" key="3">
    <source>
        <dbReference type="ARBA" id="ARBA00022490"/>
    </source>
</evidence>
<feature type="compositionally biased region" description="Polar residues" evidence="9">
    <location>
        <begin position="448"/>
        <end position="459"/>
    </location>
</feature>
<keyword evidence="3" id="KW-0963">Cytoplasm</keyword>
<proteinExistence type="inferred from homology"/>
<reference evidence="11" key="1">
    <citation type="submission" date="2025-08" db="UniProtKB">
        <authorList>
            <consortium name="RefSeq"/>
        </authorList>
    </citation>
    <scope>IDENTIFICATION</scope>
    <source>
        <tissue evidence="11">Testes</tissue>
    </source>
</reference>
<evidence type="ECO:0000256" key="4">
    <source>
        <dbReference type="ARBA" id="ARBA00022618"/>
    </source>
</evidence>
<evidence type="ECO:0000313" key="10">
    <source>
        <dbReference type="Proteomes" id="UP000694865"/>
    </source>
</evidence>
<keyword evidence="10" id="KW-1185">Reference proteome</keyword>
<evidence type="ECO:0000256" key="8">
    <source>
        <dbReference type="ARBA" id="ARBA00061603"/>
    </source>
</evidence>
<evidence type="ECO:0000256" key="5">
    <source>
        <dbReference type="ARBA" id="ARBA00022776"/>
    </source>
</evidence>
<dbReference type="PANTHER" id="PTHR12955">
    <property type="entry name" value="SARCOMA ANTIGEN NY-SAR-95-RELATED"/>
    <property type="match status" value="1"/>
</dbReference>